<name>A0A150FTF1_GONPE</name>
<evidence type="ECO:0000256" key="1">
    <source>
        <dbReference type="SAM" id="Phobius"/>
    </source>
</evidence>
<evidence type="ECO:0000313" key="3">
    <source>
        <dbReference type="Proteomes" id="UP000075714"/>
    </source>
</evidence>
<organism evidence="2 3">
    <name type="scientific">Gonium pectorale</name>
    <name type="common">Green alga</name>
    <dbReference type="NCBI Taxonomy" id="33097"/>
    <lineage>
        <taxon>Eukaryota</taxon>
        <taxon>Viridiplantae</taxon>
        <taxon>Chlorophyta</taxon>
        <taxon>core chlorophytes</taxon>
        <taxon>Chlorophyceae</taxon>
        <taxon>CS clade</taxon>
        <taxon>Chlamydomonadales</taxon>
        <taxon>Volvocaceae</taxon>
        <taxon>Gonium</taxon>
    </lineage>
</organism>
<dbReference type="EMBL" id="LSYV01001762">
    <property type="protein sequence ID" value="KXZ40858.1"/>
    <property type="molecule type" value="Genomic_DNA"/>
</dbReference>
<gene>
    <name evidence="2" type="ORF">GPECTOR_1771g864</name>
</gene>
<feature type="transmembrane region" description="Helical" evidence="1">
    <location>
        <begin position="26"/>
        <end position="53"/>
    </location>
</feature>
<comment type="caution">
    <text evidence="2">The sequence shown here is derived from an EMBL/GenBank/DDBJ whole genome shotgun (WGS) entry which is preliminary data.</text>
</comment>
<accession>A0A150FTF1</accession>
<protein>
    <submittedName>
        <fullName evidence="2">Uncharacterized protein</fullName>
    </submittedName>
</protein>
<dbReference type="AlphaFoldDB" id="A0A150FTF1"/>
<keyword evidence="3" id="KW-1185">Reference proteome</keyword>
<keyword evidence="1" id="KW-1133">Transmembrane helix</keyword>
<keyword evidence="1" id="KW-0812">Transmembrane</keyword>
<evidence type="ECO:0000313" key="2">
    <source>
        <dbReference type="EMBL" id="KXZ40858.1"/>
    </source>
</evidence>
<dbReference type="Proteomes" id="UP000075714">
    <property type="component" value="Unassembled WGS sequence"/>
</dbReference>
<sequence length="160" mass="17426">MDGIIQLNEVAAVVDEMLKEQQIGKIYKFMTIGLFIVVAVLIGALTGTTWAVVQISKDTKVAKSNSNNNYQFVTTKDDKAAVTGSVLLDVGSSLRPAAEGVVGNFTSSFNSGGSRRRHRMLLSIDDYPADMLLLYGTLDIRTVQEGCDVLHRGIRCARSR</sequence>
<proteinExistence type="predicted"/>
<keyword evidence="1" id="KW-0472">Membrane</keyword>
<reference evidence="3" key="1">
    <citation type="journal article" date="2016" name="Nat. Commun.">
        <title>The Gonium pectorale genome demonstrates co-option of cell cycle regulation during the evolution of multicellularity.</title>
        <authorList>
            <person name="Hanschen E.R."/>
            <person name="Marriage T.N."/>
            <person name="Ferris P.J."/>
            <person name="Hamaji T."/>
            <person name="Toyoda A."/>
            <person name="Fujiyama A."/>
            <person name="Neme R."/>
            <person name="Noguchi H."/>
            <person name="Minakuchi Y."/>
            <person name="Suzuki M."/>
            <person name="Kawai-Toyooka H."/>
            <person name="Smith D.R."/>
            <person name="Sparks H."/>
            <person name="Anderson J."/>
            <person name="Bakaric R."/>
            <person name="Luria V."/>
            <person name="Karger A."/>
            <person name="Kirschner M.W."/>
            <person name="Durand P.M."/>
            <person name="Michod R.E."/>
            <person name="Nozaki H."/>
            <person name="Olson B.J."/>
        </authorList>
    </citation>
    <scope>NUCLEOTIDE SEQUENCE [LARGE SCALE GENOMIC DNA]</scope>
    <source>
        <strain evidence="3">NIES-2863</strain>
    </source>
</reference>